<dbReference type="PIRSF" id="PIRSF006648">
    <property type="entry name" value="DrrB"/>
    <property type="match status" value="1"/>
</dbReference>
<feature type="transmembrane region" description="Helical" evidence="6">
    <location>
        <begin position="62"/>
        <end position="85"/>
    </location>
</feature>
<keyword evidence="4 6" id="KW-0472">Membrane</keyword>
<comment type="similarity">
    <text evidence="6">Belongs to the ABC-2 integral membrane protein family.</text>
</comment>
<dbReference type="RefSeq" id="WP_191894976.1">
    <property type="nucleotide sequence ID" value="NZ_BMQD01000007.1"/>
</dbReference>
<feature type="transmembrane region" description="Helical" evidence="6">
    <location>
        <begin position="139"/>
        <end position="164"/>
    </location>
</feature>
<feature type="transmembrane region" description="Helical" evidence="6">
    <location>
        <begin position="25"/>
        <end position="42"/>
    </location>
</feature>
<keyword evidence="6" id="KW-1003">Cell membrane</keyword>
<protein>
    <recommendedName>
        <fullName evidence="6">Transport permease protein</fullName>
    </recommendedName>
</protein>
<dbReference type="PROSITE" id="PS51012">
    <property type="entry name" value="ABC_TM2"/>
    <property type="match status" value="1"/>
</dbReference>
<keyword evidence="5" id="KW-0046">Antibiotic resistance</keyword>
<dbReference type="GO" id="GO:0043190">
    <property type="term" value="C:ATP-binding cassette (ABC) transporter complex"/>
    <property type="evidence" value="ECO:0007669"/>
    <property type="project" value="InterPro"/>
</dbReference>
<comment type="subcellular location">
    <subcellularLocation>
        <location evidence="6">Cell membrane</location>
        <topology evidence="6">Multi-pass membrane protein</topology>
    </subcellularLocation>
    <subcellularLocation>
        <location evidence="1">Membrane</location>
        <topology evidence="1">Multi-pass membrane protein</topology>
    </subcellularLocation>
</comment>
<proteinExistence type="inferred from homology"/>
<organism evidence="8 9">
    <name type="scientific">Planomonospora parontospora</name>
    <dbReference type="NCBI Taxonomy" id="58119"/>
    <lineage>
        <taxon>Bacteria</taxon>
        <taxon>Bacillati</taxon>
        <taxon>Actinomycetota</taxon>
        <taxon>Actinomycetes</taxon>
        <taxon>Streptosporangiales</taxon>
        <taxon>Streptosporangiaceae</taxon>
        <taxon>Planomonospora</taxon>
    </lineage>
</organism>
<feature type="transmembrane region" description="Helical" evidence="6">
    <location>
        <begin position="171"/>
        <end position="191"/>
    </location>
</feature>
<reference evidence="8" key="1">
    <citation type="journal article" date="2014" name="Int. J. Syst. Evol. Microbiol.">
        <title>Complete genome sequence of Corynebacterium casei LMG S-19264T (=DSM 44701T), isolated from a smear-ripened cheese.</title>
        <authorList>
            <consortium name="US DOE Joint Genome Institute (JGI-PGF)"/>
            <person name="Walter F."/>
            <person name="Albersmeier A."/>
            <person name="Kalinowski J."/>
            <person name="Ruckert C."/>
        </authorList>
    </citation>
    <scope>NUCLEOTIDE SEQUENCE</scope>
    <source>
        <strain evidence="8">JCM 3093</strain>
    </source>
</reference>
<evidence type="ECO:0000256" key="5">
    <source>
        <dbReference type="ARBA" id="ARBA00023251"/>
    </source>
</evidence>
<feature type="transmembrane region" description="Helical" evidence="6">
    <location>
        <begin position="114"/>
        <end position="133"/>
    </location>
</feature>
<evidence type="ECO:0000259" key="7">
    <source>
        <dbReference type="PROSITE" id="PS51012"/>
    </source>
</evidence>
<dbReference type="GO" id="GO:0140359">
    <property type="term" value="F:ABC-type transporter activity"/>
    <property type="evidence" value="ECO:0007669"/>
    <property type="project" value="InterPro"/>
</dbReference>
<dbReference type="InterPro" id="IPR013525">
    <property type="entry name" value="ABC2_TM"/>
</dbReference>
<feature type="transmembrane region" description="Helical" evidence="6">
    <location>
        <begin position="229"/>
        <end position="247"/>
    </location>
</feature>
<dbReference type="Proteomes" id="UP000627984">
    <property type="component" value="Unassembled WGS sequence"/>
</dbReference>
<evidence type="ECO:0000256" key="3">
    <source>
        <dbReference type="ARBA" id="ARBA00022989"/>
    </source>
</evidence>
<dbReference type="InterPro" id="IPR051784">
    <property type="entry name" value="Nod_factor_ABC_transporter"/>
</dbReference>
<dbReference type="PANTHER" id="PTHR43229:SF2">
    <property type="entry name" value="NODULATION PROTEIN J"/>
    <property type="match status" value="1"/>
</dbReference>
<accession>A0AA37F4D4</accession>
<evidence type="ECO:0000256" key="4">
    <source>
        <dbReference type="ARBA" id="ARBA00023136"/>
    </source>
</evidence>
<dbReference type="InterPro" id="IPR047817">
    <property type="entry name" value="ABC2_TM_bact-type"/>
</dbReference>
<keyword evidence="6" id="KW-0813">Transport</keyword>
<feature type="domain" description="ABC transmembrane type-2" evidence="7">
    <location>
        <begin position="25"/>
        <end position="254"/>
    </location>
</feature>
<dbReference type="AlphaFoldDB" id="A0AA37F4D4"/>
<sequence>MDLRFARDTATVFSREFAPVPREPLGLLFTMGQPLLFLFLFGPLLAGTPSFGGAGGDSPWQWFVPGILVMMCLSGPMMAGYNLLVELIGGSLERMMVTPLNRTAMLVGRTLKEFAILLAQAVLIIALAVPLGFRLHFAGVLAGLVLLAVFGIGLGALSFALAIASQPGGELFYGVTQLVMFPLLLLSGMLLPMDFGPAWLQAAAAFNPVTYIVEAERALFSGRFTDAPVLYGALSACAVAAAGLALGTRSMRRGV</sequence>
<evidence type="ECO:0000313" key="9">
    <source>
        <dbReference type="Proteomes" id="UP000627984"/>
    </source>
</evidence>
<reference evidence="8" key="2">
    <citation type="submission" date="2022-09" db="EMBL/GenBank/DDBJ databases">
        <authorList>
            <person name="Sun Q."/>
            <person name="Ohkuma M."/>
        </authorList>
    </citation>
    <scope>NUCLEOTIDE SEQUENCE</scope>
    <source>
        <strain evidence="8">JCM 3093</strain>
    </source>
</reference>
<dbReference type="Pfam" id="PF01061">
    <property type="entry name" value="ABC2_membrane"/>
    <property type="match status" value="1"/>
</dbReference>
<comment type="caution">
    <text evidence="8">The sequence shown here is derived from an EMBL/GenBank/DDBJ whole genome shotgun (WGS) entry which is preliminary data.</text>
</comment>
<dbReference type="PRINTS" id="PR00164">
    <property type="entry name" value="ABC2TRNSPORT"/>
</dbReference>
<evidence type="ECO:0000313" key="8">
    <source>
        <dbReference type="EMBL" id="GGK65485.1"/>
    </source>
</evidence>
<dbReference type="InterPro" id="IPR000412">
    <property type="entry name" value="ABC_2_transport"/>
</dbReference>
<dbReference type="PANTHER" id="PTHR43229">
    <property type="entry name" value="NODULATION PROTEIN J"/>
    <property type="match status" value="1"/>
</dbReference>
<evidence type="ECO:0000256" key="1">
    <source>
        <dbReference type="ARBA" id="ARBA00004141"/>
    </source>
</evidence>
<evidence type="ECO:0000256" key="2">
    <source>
        <dbReference type="ARBA" id="ARBA00022692"/>
    </source>
</evidence>
<keyword evidence="2 6" id="KW-0812">Transmembrane</keyword>
<keyword evidence="3 6" id="KW-1133">Transmembrane helix</keyword>
<dbReference type="GO" id="GO:0046677">
    <property type="term" value="P:response to antibiotic"/>
    <property type="evidence" value="ECO:0007669"/>
    <property type="project" value="UniProtKB-KW"/>
</dbReference>
<gene>
    <name evidence="8" type="ORF">GCM10010126_26010</name>
</gene>
<evidence type="ECO:0000256" key="6">
    <source>
        <dbReference type="RuleBase" id="RU361157"/>
    </source>
</evidence>
<name>A0AA37F4D4_9ACTN</name>
<dbReference type="EMBL" id="BMQD01000007">
    <property type="protein sequence ID" value="GGK65485.1"/>
    <property type="molecule type" value="Genomic_DNA"/>
</dbReference>